<dbReference type="EMBL" id="LATX01002321">
    <property type="protein sequence ID" value="KTB31466.1"/>
    <property type="molecule type" value="Genomic_DNA"/>
</dbReference>
<feature type="region of interest" description="Disordered" evidence="3">
    <location>
        <begin position="1"/>
        <end position="49"/>
    </location>
</feature>
<dbReference type="PANTHER" id="PTHR22812">
    <property type="entry name" value="CHROMOBOX PROTEIN"/>
    <property type="match status" value="1"/>
</dbReference>
<dbReference type="InterPro" id="IPR016197">
    <property type="entry name" value="Chromo-like_dom_sf"/>
</dbReference>
<feature type="region of interest" description="Disordered" evidence="3">
    <location>
        <begin position="102"/>
        <end position="188"/>
    </location>
</feature>
<evidence type="ECO:0000259" key="4">
    <source>
        <dbReference type="PROSITE" id="PS50013"/>
    </source>
</evidence>
<sequence length="274" mass="31527">MAASTVSDSEEREIRASSKKRDEKHESSADEVEDNIDGEGGDDEDDEEEYEIEAILNAKKGRFEPNEWAYFVKWKGYDDPKDNSWVRESDAGNARELIDHYWVEKDKAKKAPRKSETAKPRGRPRKSSTAESPEPSPAPKKRGRKSKVEDDDASEREEKSEPVSKKYKKSGVKDSQSTEPEDAMDVDEGKIVDARHMKKYMDKPSWEDMVVIVDTVERSLTNSKDLTVYFKLSNKYGGERVRLPSSICNSKFPQKMLAFYEQHLKWKETEVDDE</sequence>
<feature type="domain" description="Chromo" evidence="4">
    <location>
        <begin position="50"/>
        <end position="113"/>
    </location>
</feature>
<dbReference type="SMART" id="SM00298">
    <property type="entry name" value="CHROMO"/>
    <property type="match status" value="1"/>
</dbReference>
<dbReference type="eggNOG" id="KOG1911">
    <property type="taxonomic scope" value="Eukaryota"/>
</dbReference>
<evidence type="ECO:0000256" key="2">
    <source>
        <dbReference type="ARBA" id="ARBA00023242"/>
    </source>
</evidence>
<dbReference type="Pfam" id="PF00385">
    <property type="entry name" value="Chromo"/>
    <property type="match status" value="1"/>
</dbReference>
<reference evidence="5 6" key="1">
    <citation type="submission" date="2015-12" db="EMBL/GenBank/DDBJ databases">
        <title>Draft genome sequence of Moniliophthora roreri, the causal agent of frosty pod rot of cacao.</title>
        <authorList>
            <person name="Aime M.C."/>
            <person name="Diaz-Valderrama J.R."/>
            <person name="Kijpornyongpan T."/>
            <person name="Phillips-Mora W."/>
        </authorList>
    </citation>
    <scope>NUCLEOTIDE SEQUENCE [LARGE SCALE GENOMIC DNA]</scope>
    <source>
        <strain evidence="5 6">MCA 2952</strain>
    </source>
</reference>
<dbReference type="InterPro" id="IPR051219">
    <property type="entry name" value="Heterochromatin_chromo-domain"/>
</dbReference>
<feature type="compositionally biased region" description="Basic and acidic residues" evidence="3">
    <location>
        <begin position="12"/>
        <end position="28"/>
    </location>
</feature>
<comment type="subcellular location">
    <subcellularLocation>
        <location evidence="1">Nucleus</location>
    </subcellularLocation>
</comment>
<gene>
    <name evidence="5" type="ORF">WG66_15940</name>
</gene>
<dbReference type="Pfam" id="PF01393">
    <property type="entry name" value="Chromo_shadow"/>
    <property type="match status" value="1"/>
</dbReference>
<proteinExistence type="predicted"/>
<feature type="compositionally biased region" description="Basic and acidic residues" evidence="3">
    <location>
        <begin position="102"/>
        <end position="119"/>
    </location>
</feature>
<dbReference type="Proteomes" id="UP000054988">
    <property type="component" value="Unassembled WGS sequence"/>
</dbReference>
<evidence type="ECO:0000256" key="1">
    <source>
        <dbReference type="ARBA" id="ARBA00004123"/>
    </source>
</evidence>
<dbReference type="GO" id="GO:0006338">
    <property type="term" value="P:chromatin remodeling"/>
    <property type="evidence" value="ECO:0007669"/>
    <property type="project" value="UniProtKB-ARBA"/>
</dbReference>
<dbReference type="InterPro" id="IPR000953">
    <property type="entry name" value="Chromo/chromo_shadow_dom"/>
</dbReference>
<evidence type="ECO:0000256" key="3">
    <source>
        <dbReference type="SAM" id="MobiDB-lite"/>
    </source>
</evidence>
<organism evidence="5 6">
    <name type="scientific">Moniliophthora roreri</name>
    <name type="common">Frosty pod rot fungus</name>
    <name type="synonym">Monilia roreri</name>
    <dbReference type="NCBI Taxonomy" id="221103"/>
    <lineage>
        <taxon>Eukaryota</taxon>
        <taxon>Fungi</taxon>
        <taxon>Dikarya</taxon>
        <taxon>Basidiomycota</taxon>
        <taxon>Agaricomycotina</taxon>
        <taxon>Agaricomycetes</taxon>
        <taxon>Agaricomycetidae</taxon>
        <taxon>Agaricales</taxon>
        <taxon>Marasmiineae</taxon>
        <taxon>Marasmiaceae</taxon>
        <taxon>Moniliophthora</taxon>
    </lineage>
</organism>
<dbReference type="GO" id="GO:0005634">
    <property type="term" value="C:nucleus"/>
    <property type="evidence" value="ECO:0007669"/>
    <property type="project" value="UniProtKB-SubCell"/>
</dbReference>
<dbReference type="AlphaFoldDB" id="A0A0W0F560"/>
<dbReference type="InterPro" id="IPR023780">
    <property type="entry name" value="Chromo_domain"/>
</dbReference>
<accession>A0A0W0F560</accession>
<dbReference type="SUPFAM" id="SSF54160">
    <property type="entry name" value="Chromo domain-like"/>
    <property type="match status" value="2"/>
</dbReference>
<dbReference type="Gene3D" id="2.40.50.40">
    <property type="match status" value="2"/>
</dbReference>
<comment type="caution">
    <text evidence="5">The sequence shown here is derived from an EMBL/GenBank/DDBJ whole genome shotgun (WGS) entry which is preliminary data.</text>
</comment>
<name>A0A0W0F560_MONRR</name>
<dbReference type="PROSITE" id="PS50013">
    <property type="entry name" value="CHROMO_2"/>
    <property type="match status" value="1"/>
</dbReference>
<protein>
    <recommendedName>
        <fullName evidence="4">Chromo domain-containing protein</fullName>
    </recommendedName>
</protein>
<feature type="compositionally biased region" description="Acidic residues" evidence="3">
    <location>
        <begin position="29"/>
        <end position="49"/>
    </location>
</feature>
<keyword evidence="2" id="KW-0539">Nucleus</keyword>
<dbReference type="InterPro" id="IPR008251">
    <property type="entry name" value="Chromo_shadow_dom"/>
</dbReference>
<evidence type="ECO:0000313" key="6">
    <source>
        <dbReference type="Proteomes" id="UP000054988"/>
    </source>
</evidence>
<dbReference type="SMART" id="SM00300">
    <property type="entry name" value="ChSh"/>
    <property type="match status" value="1"/>
</dbReference>
<evidence type="ECO:0000313" key="5">
    <source>
        <dbReference type="EMBL" id="KTB31466.1"/>
    </source>
</evidence>